<name>A0A7W9TMJ8_CASDE</name>
<gene>
    <name evidence="1" type="ORF">HNR28_001538</name>
</gene>
<organism evidence="1 2">
    <name type="scientific">Castellaniella defragrans</name>
    <name type="common">Alcaligenes defragrans</name>
    <dbReference type="NCBI Taxonomy" id="75697"/>
    <lineage>
        <taxon>Bacteria</taxon>
        <taxon>Pseudomonadati</taxon>
        <taxon>Pseudomonadota</taxon>
        <taxon>Betaproteobacteria</taxon>
        <taxon>Burkholderiales</taxon>
        <taxon>Alcaligenaceae</taxon>
        <taxon>Castellaniella</taxon>
    </lineage>
</organism>
<dbReference type="AlphaFoldDB" id="A0A7W9TMJ8"/>
<evidence type="ECO:0000313" key="1">
    <source>
        <dbReference type="EMBL" id="MBB6083500.1"/>
    </source>
</evidence>
<sequence>MLSSGPMNLYDDLREERLDIRAAIELDIPFAGFFRALANTLGDNS</sequence>
<proteinExistence type="predicted"/>
<evidence type="ECO:0000313" key="2">
    <source>
        <dbReference type="Proteomes" id="UP000541136"/>
    </source>
</evidence>
<protein>
    <submittedName>
        <fullName evidence="1">Uncharacterized protein</fullName>
    </submittedName>
</protein>
<dbReference type="EMBL" id="JACHIB010000007">
    <property type="protein sequence ID" value="MBB6083500.1"/>
    <property type="molecule type" value="Genomic_DNA"/>
</dbReference>
<accession>A0A7W9TMJ8</accession>
<comment type="caution">
    <text evidence="1">The sequence shown here is derived from an EMBL/GenBank/DDBJ whole genome shotgun (WGS) entry which is preliminary data.</text>
</comment>
<reference evidence="1 2" key="1">
    <citation type="submission" date="2020-08" db="EMBL/GenBank/DDBJ databases">
        <title>Genomic Encyclopedia of Type Strains, Phase IV (KMG-IV): sequencing the most valuable type-strain genomes for metagenomic binning, comparative biology and taxonomic classification.</title>
        <authorList>
            <person name="Goeker M."/>
        </authorList>
    </citation>
    <scope>NUCLEOTIDE SEQUENCE [LARGE SCALE GENOMIC DNA]</scope>
    <source>
        <strain evidence="1 2">DSM 12141</strain>
    </source>
</reference>
<dbReference type="Proteomes" id="UP000541136">
    <property type="component" value="Unassembled WGS sequence"/>
</dbReference>